<dbReference type="AlphaFoldDB" id="A0A0C3H202"/>
<feature type="domain" description="Zn(2)-C6 fungal-type" evidence="7">
    <location>
        <begin position="25"/>
        <end position="54"/>
    </location>
</feature>
<evidence type="ECO:0000313" key="8">
    <source>
        <dbReference type="EMBL" id="KIM97424.1"/>
    </source>
</evidence>
<proteinExistence type="predicted"/>
<keyword evidence="9" id="KW-1185">Reference proteome</keyword>
<evidence type="ECO:0000256" key="5">
    <source>
        <dbReference type="SAM" id="MobiDB-lite"/>
    </source>
</evidence>
<keyword evidence="1" id="KW-0479">Metal-binding</keyword>
<dbReference type="InterPro" id="IPR001138">
    <property type="entry name" value="Zn2Cys6_DnaBD"/>
</dbReference>
<dbReference type="OrthoDB" id="2571985at2759"/>
<feature type="compositionally biased region" description="Polar residues" evidence="5">
    <location>
        <begin position="1"/>
        <end position="10"/>
    </location>
</feature>
<dbReference type="PROSITE" id="PS00463">
    <property type="entry name" value="ZN2_CY6_FUNGAL_1"/>
    <property type="match status" value="1"/>
</dbReference>
<dbReference type="HOGENOM" id="CLU_008137_1_0_1"/>
<dbReference type="PANTHER" id="PTHR47424">
    <property type="entry name" value="REGULATORY PROTEIN GAL4"/>
    <property type="match status" value="1"/>
</dbReference>
<dbReference type="GO" id="GO:0000978">
    <property type="term" value="F:RNA polymerase II cis-regulatory region sequence-specific DNA binding"/>
    <property type="evidence" value="ECO:0007669"/>
    <property type="project" value="TreeGrafter"/>
</dbReference>
<dbReference type="GO" id="GO:0008270">
    <property type="term" value="F:zinc ion binding"/>
    <property type="evidence" value="ECO:0007669"/>
    <property type="project" value="InterPro"/>
</dbReference>
<evidence type="ECO:0000256" key="2">
    <source>
        <dbReference type="ARBA" id="ARBA00023015"/>
    </source>
</evidence>
<accession>A0A0C3H202</accession>
<dbReference type="SMART" id="SM00066">
    <property type="entry name" value="GAL4"/>
    <property type="match status" value="1"/>
</dbReference>
<dbReference type="GO" id="GO:0005634">
    <property type="term" value="C:nucleus"/>
    <property type="evidence" value="ECO:0007669"/>
    <property type="project" value="TreeGrafter"/>
</dbReference>
<dbReference type="PROSITE" id="PS50048">
    <property type="entry name" value="ZN2_CY6_FUNGAL_2"/>
    <property type="match status" value="1"/>
</dbReference>
<reference evidence="9" key="2">
    <citation type="submission" date="2015-01" db="EMBL/GenBank/DDBJ databases">
        <title>Evolutionary Origins and Diversification of the Mycorrhizal Mutualists.</title>
        <authorList>
            <consortium name="DOE Joint Genome Institute"/>
            <consortium name="Mycorrhizal Genomics Consortium"/>
            <person name="Kohler A."/>
            <person name="Kuo A."/>
            <person name="Nagy L.G."/>
            <person name="Floudas D."/>
            <person name="Copeland A."/>
            <person name="Barry K.W."/>
            <person name="Cichocki N."/>
            <person name="Veneault-Fourrey C."/>
            <person name="LaButti K."/>
            <person name="Lindquist E.A."/>
            <person name="Lipzen A."/>
            <person name="Lundell T."/>
            <person name="Morin E."/>
            <person name="Murat C."/>
            <person name="Riley R."/>
            <person name="Ohm R."/>
            <person name="Sun H."/>
            <person name="Tunlid A."/>
            <person name="Henrissat B."/>
            <person name="Grigoriev I.V."/>
            <person name="Hibbett D.S."/>
            <person name="Martin F."/>
        </authorList>
    </citation>
    <scope>NUCLEOTIDE SEQUENCE [LARGE SCALE GENOMIC DNA]</scope>
    <source>
        <strain evidence="9">Zn</strain>
    </source>
</reference>
<dbReference type="Gene3D" id="4.10.240.10">
    <property type="entry name" value="Zn(2)-C6 fungal-type DNA-binding domain"/>
    <property type="match status" value="1"/>
</dbReference>
<gene>
    <name evidence="8" type="ORF">OIDMADRAFT_130637</name>
</gene>
<evidence type="ECO:0000256" key="4">
    <source>
        <dbReference type="ARBA" id="ARBA00023242"/>
    </source>
</evidence>
<dbReference type="Pfam" id="PF04082">
    <property type="entry name" value="Fungal_trans"/>
    <property type="match status" value="1"/>
</dbReference>
<dbReference type="CDD" id="cd00067">
    <property type="entry name" value="GAL4"/>
    <property type="match status" value="1"/>
</dbReference>
<sequence length="674" mass="77682">MSTPPQNAVHSQAAKKFKRPRASQACERCRAKKYKCDEAHPCVHCKRHGEECAYQRAPPQYLRDNTAYIQSLENKIQELSSLLNKSTGKSDDTRPQQPITHCVLSQPLPQAERCESFPPTYSPEVYISPISPESLHPALRSQSPNLDDTDDETERDVSDINKHTNNIEFHGSTSSISVLDSVERRRTLKRKEILEDISGVDNNTSLISTLHNSAFVSQTWIAQEGNMREHRYYFSQAHIFIEGYFESLHFIHPFIDKSYFLLRARDLWFGSNIQPQSSYIAFYLALLSFGALIRVWDEPKIDGMGRFQWSRKLFKEAEIYLHAGRFHNDLDTVHCLFLMTKICQNELNPHLAYMYLGQAIRMCLSTGLNREPTDGKKTQGEVASTWWGLYSLDIEMSFSLGRPDTLGLDEYHNRNLPKANDTEYAIIPCMVDFSRIVRKVAIQIYHSRLSLQQKLFIALKIENEMNEWVVQLPRRIKPSLREENTHLGGLRDPKWSRRQKLVLGIRYHNVRMLLFRPFLAHSSRNRQGTPISISEGVIKCVESAQQTIQTIYNTFRTQTFFQTWWYNTTYVLFAASILLLLLNTKNTTVLLERSSLLESVDLALEILEAMDESFVAKRLAELISQNLRDAKEAAIALPLLTEHPIPNWYTMQIPNLVSFKVLSLQLAITLAHEP</sequence>
<feature type="region of interest" description="Disordered" evidence="5">
    <location>
        <begin position="1"/>
        <end position="23"/>
    </location>
</feature>
<dbReference type="STRING" id="913774.A0A0C3H202"/>
<organism evidence="8 9">
    <name type="scientific">Oidiodendron maius (strain Zn)</name>
    <dbReference type="NCBI Taxonomy" id="913774"/>
    <lineage>
        <taxon>Eukaryota</taxon>
        <taxon>Fungi</taxon>
        <taxon>Dikarya</taxon>
        <taxon>Ascomycota</taxon>
        <taxon>Pezizomycotina</taxon>
        <taxon>Leotiomycetes</taxon>
        <taxon>Leotiomycetes incertae sedis</taxon>
        <taxon>Myxotrichaceae</taxon>
        <taxon>Oidiodendron</taxon>
    </lineage>
</organism>
<keyword evidence="6" id="KW-1133">Transmembrane helix</keyword>
<evidence type="ECO:0000313" key="9">
    <source>
        <dbReference type="Proteomes" id="UP000054321"/>
    </source>
</evidence>
<name>A0A0C3H202_OIDMZ</name>
<keyword evidence="6" id="KW-0812">Transmembrane</keyword>
<dbReference type="InterPro" id="IPR036864">
    <property type="entry name" value="Zn2-C6_fun-type_DNA-bd_sf"/>
</dbReference>
<feature type="region of interest" description="Disordered" evidence="5">
    <location>
        <begin position="134"/>
        <end position="157"/>
    </location>
</feature>
<protein>
    <recommendedName>
        <fullName evidence="7">Zn(2)-C6 fungal-type domain-containing protein</fullName>
    </recommendedName>
</protein>
<dbReference type="SUPFAM" id="SSF57701">
    <property type="entry name" value="Zn2/Cys6 DNA-binding domain"/>
    <property type="match status" value="1"/>
</dbReference>
<keyword evidence="2" id="KW-0805">Transcription regulation</keyword>
<dbReference type="InterPro" id="IPR007219">
    <property type="entry name" value="XnlR_reg_dom"/>
</dbReference>
<dbReference type="SMART" id="SM00906">
    <property type="entry name" value="Fungal_trans"/>
    <property type="match status" value="1"/>
</dbReference>
<keyword evidence="3" id="KW-0804">Transcription</keyword>
<keyword evidence="6" id="KW-0472">Membrane</keyword>
<dbReference type="InterPro" id="IPR051127">
    <property type="entry name" value="Fungal_SecMet_Regulators"/>
</dbReference>
<dbReference type="EMBL" id="KN832882">
    <property type="protein sequence ID" value="KIM97424.1"/>
    <property type="molecule type" value="Genomic_DNA"/>
</dbReference>
<dbReference type="InParanoid" id="A0A0C3H202"/>
<feature type="transmembrane region" description="Helical" evidence="6">
    <location>
        <begin position="564"/>
        <end position="582"/>
    </location>
</feature>
<dbReference type="GO" id="GO:0006351">
    <property type="term" value="P:DNA-templated transcription"/>
    <property type="evidence" value="ECO:0007669"/>
    <property type="project" value="InterPro"/>
</dbReference>
<evidence type="ECO:0000256" key="1">
    <source>
        <dbReference type="ARBA" id="ARBA00022723"/>
    </source>
</evidence>
<keyword evidence="4" id="KW-0539">Nucleus</keyword>
<evidence type="ECO:0000256" key="3">
    <source>
        <dbReference type="ARBA" id="ARBA00023163"/>
    </source>
</evidence>
<dbReference type="GO" id="GO:0000435">
    <property type="term" value="P:positive regulation of transcription from RNA polymerase II promoter by galactose"/>
    <property type="evidence" value="ECO:0007669"/>
    <property type="project" value="TreeGrafter"/>
</dbReference>
<reference evidence="8 9" key="1">
    <citation type="submission" date="2014-04" db="EMBL/GenBank/DDBJ databases">
        <authorList>
            <consortium name="DOE Joint Genome Institute"/>
            <person name="Kuo A."/>
            <person name="Martino E."/>
            <person name="Perotto S."/>
            <person name="Kohler A."/>
            <person name="Nagy L.G."/>
            <person name="Floudas D."/>
            <person name="Copeland A."/>
            <person name="Barry K.W."/>
            <person name="Cichocki N."/>
            <person name="Veneault-Fourrey C."/>
            <person name="LaButti K."/>
            <person name="Lindquist E.A."/>
            <person name="Lipzen A."/>
            <person name="Lundell T."/>
            <person name="Morin E."/>
            <person name="Murat C."/>
            <person name="Sun H."/>
            <person name="Tunlid A."/>
            <person name="Henrissat B."/>
            <person name="Grigoriev I.V."/>
            <person name="Hibbett D.S."/>
            <person name="Martin F."/>
            <person name="Nordberg H.P."/>
            <person name="Cantor M.N."/>
            <person name="Hua S.X."/>
        </authorList>
    </citation>
    <scope>NUCLEOTIDE SEQUENCE [LARGE SCALE GENOMIC DNA]</scope>
    <source>
        <strain evidence="8 9">Zn</strain>
    </source>
</reference>
<dbReference type="CDD" id="cd12148">
    <property type="entry name" value="fungal_TF_MHR"/>
    <property type="match status" value="1"/>
</dbReference>
<evidence type="ECO:0000259" key="7">
    <source>
        <dbReference type="PROSITE" id="PS50048"/>
    </source>
</evidence>
<dbReference type="GO" id="GO:0000981">
    <property type="term" value="F:DNA-binding transcription factor activity, RNA polymerase II-specific"/>
    <property type="evidence" value="ECO:0007669"/>
    <property type="project" value="InterPro"/>
</dbReference>
<dbReference type="Proteomes" id="UP000054321">
    <property type="component" value="Unassembled WGS sequence"/>
</dbReference>
<dbReference type="PANTHER" id="PTHR47424:SF15">
    <property type="entry name" value="ZN(II)2CYS6 TRANSCRIPTION FACTOR (EUROFUNG)"/>
    <property type="match status" value="1"/>
</dbReference>
<dbReference type="Pfam" id="PF00172">
    <property type="entry name" value="Zn_clus"/>
    <property type="match status" value="1"/>
</dbReference>
<evidence type="ECO:0000256" key="6">
    <source>
        <dbReference type="SAM" id="Phobius"/>
    </source>
</evidence>